<protein>
    <recommendedName>
        <fullName evidence="4">Secreted protein</fullName>
    </recommendedName>
</protein>
<keyword evidence="3" id="KW-1185">Reference proteome</keyword>
<keyword evidence="1" id="KW-0732">Signal</keyword>
<dbReference type="AlphaFoldDB" id="A0A484B6T4"/>
<organism evidence="2 3">
    <name type="scientific">Drosophila navojoa</name>
    <name type="common">Fruit fly</name>
    <dbReference type="NCBI Taxonomy" id="7232"/>
    <lineage>
        <taxon>Eukaryota</taxon>
        <taxon>Metazoa</taxon>
        <taxon>Ecdysozoa</taxon>
        <taxon>Arthropoda</taxon>
        <taxon>Hexapoda</taxon>
        <taxon>Insecta</taxon>
        <taxon>Pterygota</taxon>
        <taxon>Neoptera</taxon>
        <taxon>Endopterygota</taxon>
        <taxon>Diptera</taxon>
        <taxon>Brachycera</taxon>
        <taxon>Muscomorpha</taxon>
        <taxon>Ephydroidea</taxon>
        <taxon>Drosophilidae</taxon>
        <taxon>Drosophila</taxon>
    </lineage>
</organism>
<dbReference type="EMBL" id="LSRL02000106">
    <property type="protein sequence ID" value="TDG44408.1"/>
    <property type="molecule type" value="Genomic_DNA"/>
</dbReference>
<accession>A0A484B6T4</accession>
<feature type="chain" id="PRO_5019758004" description="Secreted protein" evidence="1">
    <location>
        <begin position="24"/>
        <end position="172"/>
    </location>
</feature>
<name>A0A484B6T4_DRONA</name>
<dbReference type="Proteomes" id="UP000295192">
    <property type="component" value="Unassembled WGS sequence"/>
</dbReference>
<evidence type="ECO:0000313" key="2">
    <source>
        <dbReference type="EMBL" id="TDG44408.1"/>
    </source>
</evidence>
<sequence length="172" mass="19150">MMSKNPLVLSVVVVALFGVSVLSKCEDNPTILCVFKAVLHPHVSVRCLVNTSIPFEKVTDKAFVQLSQCSQKVPPNPAARDFIGLTENILRTLSQIIGSCGNKPNGTLSPGIWCGLKAFGGFVKLRKLLKKAEKSAERLEKFNYCVVKHVSDYVKQIPQFRKDLNYCIFHKQ</sequence>
<comment type="caution">
    <text evidence="2">The sequence shown here is derived from an EMBL/GenBank/DDBJ whole genome shotgun (WGS) entry which is preliminary data.</text>
</comment>
<reference evidence="2 3" key="1">
    <citation type="journal article" date="2019" name="J. Hered.">
        <title>An Improved Genome Assembly for Drosophila navojoa, the Basal Species in the mojavensis Cluster.</title>
        <authorList>
            <person name="Vanderlinde T."/>
            <person name="Dupim E.G."/>
            <person name="Nazario-Yepiz N.O."/>
            <person name="Carvalho A.B."/>
        </authorList>
    </citation>
    <scope>NUCLEOTIDE SEQUENCE [LARGE SCALE GENOMIC DNA]</scope>
    <source>
        <strain evidence="2">Navoj_Jal97</strain>
        <tissue evidence="2">Whole organism</tissue>
    </source>
</reference>
<evidence type="ECO:0000256" key="1">
    <source>
        <dbReference type="SAM" id="SignalP"/>
    </source>
</evidence>
<gene>
    <name evidence="2" type="ORF">AWZ03_009157</name>
</gene>
<evidence type="ECO:0000313" key="3">
    <source>
        <dbReference type="Proteomes" id="UP000295192"/>
    </source>
</evidence>
<feature type="signal peptide" evidence="1">
    <location>
        <begin position="1"/>
        <end position="23"/>
    </location>
</feature>
<proteinExistence type="predicted"/>
<evidence type="ECO:0008006" key="4">
    <source>
        <dbReference type="Google" id="ProtNLM"/>
    </source>
</evidence>